<evidence type="ECO:0000256" key="5">
    <source>
        <dbReference type="ARBA" id="ARBA00023175"/>
    </source>
</evidence>
<dbReference type="InterPro" id="IPR036072">
    <property type="entry name" value="MYSc_Myo1"/>
</dbReference>
<evidence type="ECO:0000256" key="7">
    <source>
        <dbReference type="PROSITE-ProRule" id="PRU00782"/>
    </source>
</evidence>
<dbReference type="GO" id="GO:0030048">
    <property type="term" value="P:actin filament-based movement"/>
    <property type="evidence" value="ECO:0007669"/>
    <property type="project" value="TreeGrafter"/>
</dbReference>
<feature type="region of interest" description="Actin-binding" evidence="7">
    <location>
        <begin position="577"/>
        <end position="599"/>
    </location>
</feature>
<dbReference type="PROSITE" id="PS50096">
    <property type="entry name" value="IQ"/>
    <property type="match status" value="3"/>
</dbReference>
<evidence type="ECO:0000313" key="10">
    <source>
        <dbReference type="EMBL" id="KAK2150781.1"/>
    </source>
</evidence>
<dbReference type="AlphaFoldDB" id="A0AAD9JD68"/>
<name>A0AAD9JD68_9ANNE</name>
<evidence type="ECO:0000259" key="8">
    <source>
        <dbReference type="PROSITE" id="PS51456"/>
    </source>
</evidence>
<dbReference type="EMBL" id="JAODUP010000389">
    <property type="protein sequence ID" value="KAK2150781.1"/>
    <property type="molecule type" value="Genomic_DNA"/>
</dbReference>
<sequence>MAARPGGVEALDNTVGVSDMCLLEPLSEENFIYNLYERYRHQIIYTYIGNVVVSVNPYQHLPIYSASVIAQYRSRNIYELPPHIYAIADDAYRSMRDRNLDQCVIISGESGSGKTEASKYLMQYVAAVSGKGAAVERVKEQLLQSNPVLEAFGNAKTARNDNSSRFGKYMDIEFNYKGDPIGGVITNYLLEKSRVSTQMAGERSFHIFYQLLKGADISFLKSLYLHRNTEHYCILQQDNPTTEEDNIDHNNFWDTKEAMEVIGFQSAEIVAIFQLVASVLKLGNIRFQHISNIDGTDGCKILDEEEVFEVCDLVGCDTELLLQSLTQRTVETYREQVKTDLSSFEACYARDALCKALYSRLFTWLVQRINESIKVRKKGRRKVIGVLDIYGFEIFEANSFEQFIINYCNEKLQQIFIELTLKEEQEEYISEGIQWINVEYFNNAVICELIEKNNEGILAMLDEECLRPGNVSDLTFLDKLDHFCCSHRHYQSRGCAKSRSDRTLPHDAFRLIHYAGAVTYQVEGFIDKNNDLLFRDLSRTMFECQHPLLKTLFPEGNPLRTSRRRPATAGSQFKASVTELMKNLQTKCPNYIRCIKPNENKIPSEFDTELVKHQVRYLGLLENVRVRRAGYAYRQNYQQFLYRYKMLCVHTWPNWRGSGEKGVQTMLSYLRLNPDEYAFGATKIFIRNPRTLFWFEELRRHKLEDLATLIQKIYRGWTQRQKYLNMKHAQIIISSHYRGYRAMTEYCRLRRAAIVICAYARGWKARRRYKAMVYRKRCEWAAAIIHKFFLGWKVRKEYRTKFRAIAGPKVIRFLQQALRYRFLVQLSQSLPSMSPLDKTWPSCSPLFRRASEMLRIIHHAWRCHKYREKCDQVTRNTMREKVAASDIFRDKKANYMQSVSHPFKGDYVKLRHNTKWQRIACESNDQHIVFADIVSKVNRKNGKMVHLVLVLSTNALLVLDQRTLVVKYRIPISEVEAMSLSPYNDRIVVFHLRKTAMHVNGDIMTKKGDFILSSNHVIEIVAKMSLLTQNLMGKKPEVYIGTQVRSTMKGRPVDVSFKTGVPDIPPGSVRVMRKGNKMEILEP</sequence>
<dbReference type="PRINTS" id="PR00193">
    <property type="entry name" value="MYOSINHEAVY"/>
</dbReference>
<dbReference type="GO" id="GO:0006897">
    <property type="term" value="P:endocytosis"/>
    <property type="evidence" value="ECO:0007669"/>
    <property type="project" value="TreeGrafter"/>
</dbReference>
<dbReference type="InterPro" id="IPR036961">
    <property type="entry name" value="Kinesin_motor_dom_sf"/>
</dbReference>
<dbReference type="GO" id="GO:0051015">
    <property type="term" value="F:actin filament binding"/>
    <property type="evidence" value="ECO:0007669"/>
    <property type="project" value="TreeGrafter"/>
</dbReference>
<dbReference type="PANTHER" id="PTHR13140">
    <property type="entry name" value="MYOSIN"/>
    <property type="match status" value="1"/>
</dbReference>
<keyword evidence="6 7" id="KW-0009">Actin-binding</keyword>
<protein>
    <submittedName>
        <fullName evidence="10">Uncharacterized protein</fullName>
    </submittedName>
</protein>
<evidence type="ECO:0000256" key="4">
    <source>
        <dbReference type="ARBA" id="ARBA00023123"/>
    </source>
</evidence>
<dbReference type="SMART" id="SM00242">
    <property type="entry name" value="MYSc"/>
    <property type="match status" value="1"/>
</dbReference>
<dbReference type="FunFam" id="1.20.58.530:FF:000004">
    <property type="entry name" value="Unconventional myosin ID"/>
    <property type="match status" value="1"/>
</dbReference>
<keyword evidence="3 7" id="KW-0067">ATP-binding</keyword>
<dbReference type="InterPro" id="IPR027417">
    <property type="entry name" value="P-loop_NTPase"/>
</dbReference>
<evidence type="ECO:0000256" key="1">
    <source>
        <dbReference type="ARBA" id="ARBA00008314"/>
    </source>
</evidence>
<dbReference type="GO" id="GO:0005886">
    <property type="term" value="C:plasma membrane"/>
    <property type="evidence" value="ECO:0007669"/>
    <property type="project" value="TreeGrafter"/>
</dbReference>
<dbReference type="PROSITE" id="PS51757">
    <property type="entry name" value="TH1"/>
    <property type="match status" value="1"/>
</dbReference>
<feature type="binding site" evidence="7">
    <location>
        <begin position="108"/>
        <end position="115"/>
    </location>
    <ligand>
        <name>ATP</name>
        <dbReference type="ChEBI" id="CHEBI:30616"/>
    </ligand>
</feature>
<keyword evidence="4 7" id="KW-0518">Myosin</keyword>
<dbReference type="Pfam" id="PF00063">
    <property type="entry name" value="Myosin_head"/>
    <property type="match status" value="1"/>
</dbReference>
<dbReference type="Proteomes" id="UP001208570">
    <property type="component" value="Unassembled WGS sequence"/>
</dbReference>
<dbReference type="InterPro" id="IPR001609">
    <property type="entry name" value="Myosin_head_motor_dom-like"/>
</dbReference>
<dbReference type="GO" id="GO:0005902">
    <property type="term" value="C:microvillus"/>
    <property type="evidence" value="ECO:0007669"/>
    <property type="project" value="TreeGrafter"/>
</dbReference>
<proteinExistence type="inferred from homology"/>
<keyword evidence="5 7" id="KW-0505">Motor protein</keyword>
<dbReference type="InterPro" id="IPR000048">
    <property type="entry name" value="IQ_motif_EF-hand-BS"/>
</dbReference>
<comment type="caution">
    <text evidence="10">The sequence shown here is derived from an EMBL/GenBank/DDBJ whole genome shotgun (WGS) entry which is preliminary data.</text>
</comment>
<comment type="similarity">
    <text evidence="1 7">Belongs to the TRAFAC class myosin-kinesin ATPase superfamily. Myosin family.</text>
</comment>
<dbReference type="GO" id="GO:0005524">
    <property type="term" value="F:ATP binding"/>
    <property type="evidence" value="ECO:0007669"/>
    <property type="project" value="UniProtKB-UniRule"/>
</dbReference>
<dbReference type="InterPro" id="IPR010926">
    <property type="entry name" value="Myosin_TH1"/>
</dbReference>
<feature type="domain" description="Myosin motor" evidence="8">
    <location>
        <begin position="15"/>
        <end position="700"/>
    </location>
</feature>
<feature type="domain" description="TH1" evidence="9">
    <location>
        <begin position="892"/>
        <end position="1083"/>
    </location>
</feature>
<dbReference type="GO" id="GO:0016459">
    <property type="term" value="C:myosin complex"/>
    <property type="evidence" value="ECO:0007669"/>
    <property type="project" value="UniProtKB-KW"/>
</dbReference>
<dbReference type="GO" id="GO:0007015">
    <property type="term" value="P:actin filament organization"/>
    <property type="evidence" value="ECO:0007669"/>
    <property type="project" value="TreeGrafter"/>
</dbReference>
<dbReference type="Gene3D" id="6.20.240.20">
    <property type="match status" value="1"/>
</dbReference>
<evidence type="ECO:0000256" key="6">
    <source>
        <dbReference type="ARBA" id="ARBA00023203"/>
    </source>
</evidence>
<dbReference type="Gene3D" id="1.10.10.820">
    <property type="match status" value="1"/>
</dbReference>
<accession>A0AAD9JD68</accession>
<organism evidence="10 11">
    <name type="scientific">Paralvinella palmiformis</name>
    <dbReference type="NCBI Taxonomy" id="53620"/>
    <lineage>
        <taxon>Eukaryota</taxon>
        <taxon>Metazoa</taxon>
        <taxon>Spiralia</taxon>
        <taxon>Lophotrochozoa</taxon>
        <taxon>Annelida</taxon>
        <taxon>Polychaeta</taxon>
        <taxon>Sedentaria</taxon>
        <taxon>Canalipalpata</taxon>
        <taxon>Terebellida</taxon>
        <taxon>Terebelliformia</taxon>
        <taxon>Alvinellidae</taxon>
        <taxon>Paralvinella</taxon>
    </lineage>
</organism>
<evidence type="ECO:0000259" key="9">
    <source>
        <dbReference type="PROSITE" id="PS51757"/>
    </source>
</evidence>
<dbReference type="SUPFAM" id="SSF52540">
    <property type="entry name" value="P-loop containing nucleoside triphosphate hydrolases"/>
    <property type="match status" value="1"/>
</dbReference>
<keyword evidence="11" id="KW-1185">Reference proteome</keyword>
<evidence type="ECO:0000313" key="11">
    <source>
        <dbReference type="Proteomes" id="UP001208570"/>
    </source>
</evidence>
<dbReference type="Gene3D" id="1.20.58.530">
    <property type="match status" value="1"/>
</dbReference>
<reference evidence="10" key="1">
    <citation type="journal article" date="2023" name="Mol. Biol. Evol.">
        <title>Third-Generation Sequencing Reveals the Adaptive Role of the Epigenome in Three Deep-Sea Polychaetes.</title>
        <authorList>
            <person name="Perez M."/>
            <person name="Aroh O."/>
            <person name="Sun Y."/>
            <person name="Lan Y."/>
            <person name="Juniper S.K."/>
            <person name="Young C.R."/>
            <person name="Angers B."/>
            <person name="Qian P.Y."/>
        </authorList>
    </citation>
    <scope>NUCLEOTIDE SEQUENCE</scope>
    <source>
        <strain evidence="10">P08H-3</strain>
    </source>
</reference>
<keyword evidence="2 7" id="KW-0547">Nucleotide-binding</keyword>
<dbReference type="GO" id="GO:0005737">
    <property type="term" value="C:cytoplasm"/>
    <property type="evidence" value="ECO:0007669"/>
    <property type="project" value="TreeGrafter"/>
</dbReference>
<dbReference type="Pfam" id="PF06017">
    <property type="entry name" value="Myosin_TH1"/>
    <property type="match status" value="1"/>
</dbReference>
<dbReference type="Gene3D" id="3.40.850.10">
    <property type="entry name" value="Kinesin motor domain"/>
    <property type="match status" value="1"/>
</dbReference>
<gene>
    <name evidence="10" type="ORF">LSH36_389g00009</name>
</gene>
<dbReference type="CDD" id="cd01378">
    <property type="entry name" value="MYSc_Myo1"/>
    <property type="match status" value="1"/>
</dbReference>
<dbReference type="Gene3D" id="1.20.5.190">
    <property type="match status" value="1"/>
</dbReference>
<evidence type="ECO:0000256" key="2">
    <source>
        <dbReference type="ARBA" id="ARBA00022741"/>
    </source>
</evidence>
<dbReference type="SMART" id="SM00015">
    <property type="entry name" value="IQ"/>
    <property type="match status" value="4"/>
</dbReference>
<dbReference type="PANTHER" id="PTHR13140:SF802">
    <property type="entry name" value="UNCONVENTIONAL MYOSIN-IB ISOFORM X1"/>
    <property type="match status" value="1"/>
</dbReference>
<dbReference type="Pfam" id="PF00612">
    <property type="entry name" value="IQ"/>
    <property type="match status" value="2"/>
</dbReference>
<dbReference type="PROSITE" id="PS51456">
    <property type="entry name" value="MYOSIN_MOTOR"/>
    <property type="match status" value="1"/>
</dbReference>
<dbReference type="Gene3D" id="1.20.120.720">
    <property type="entry name" value="Myosin VI head, motor domain, U50 subdomain"/>
    <property type="match status" value="1"/>
</dbReference>
<dbReference type="GO" id="GO:0000146">
    <property type="term" value="F:microfilament motor activity"/>
    <property type="evidence" value="ECO:0007669"/>
    <property type="project" value="TreeGrafter"/>
</dbReference>
<evidence type="ECO:0000256" key="3">
    <source>
        <dbReference type="ARBA" id="ARBA00022840"/>
    </source>
</evidence>